<name>A0ACB9S2U0_9MYRT</name>
<accession>A0ACB9S2U0</accession>
<proteinExistence type="predicted"/>
<evidence type="ECO:0000313" key="2">
    <source>
        <dbReference type="Proteomes" id="UP001057402"/>
    </source>
</evidence>
<comment type="caution">
    <text evidence="1">The sequence shown here is derived from an EMBL/GenBank/DDBJ whole genome shotgun (WGS) entry which is preliminary data.</text>
</comment>
<sequence>MVKASSSSPTPSPFHVVPKYFFLSFVLFTPLLFLLLFLLLSSSSLPPDIKIRPGYSSYDSYLQRQRQLNKTLNPKLRQIWRNRDWDR</sequence>
<keyword evidence="2" id="KW-1185">Reference proteome</keyword>
<reference evidence="2" key="1">
    <citation type="journal article" date="2023" name="Front. Plant Sci.">
        <title>Chromosomal-level genome assembly of Melastoma candidum provides insights into trichome evolution.</title>
        <authorList>
            <person name="Zhong Y."/>
            <person name="Wu W."/>
            <person name="Sun C."/>
            <person name="Zou P."/>
            <person name="Liu Y."/>
            <person name="Dai S."/>
            <person name="Zhou R."/>
        </authorList>
    </citation>
    <scope>NUCLEOTIDE SEQUENCE [LARGE SCALE GENOMIC DNA]</scope>
</reference>
<evidence type="ECO:0000313" key="1">
    <source>
        <dbReference type="EMBL" id="KAI4384169.1"/>
    </source>
</evidence>
<dbReference type="Proteomes" id="UP001057402">
    <property type="component" value="Chromosome 2"/>
</dbReference>
<gene>
    <name evidence="1" type="ORF">MLD38_002357</name>
</gene>
<dbReference type="EMBL" id="CM042881">
    <property type="protein sequence ID" value="KAI4384169.1"/>
    <property type="molecule type" value="Genomic_DNA"/>
</dbReference>
<organism evidence="1 2">
    <name type="scientific">Melastoma candidum</name>
    <dbReference type="NCBI Taxonomy" id="119954"/>
    <lineage>
        <taxon>Eukaryota</taxon>
        <taxon>Viridiplantae</taxon>
        <taxon>Streptophyta</taxon>
        <taxon>Embryophyta</taxon>
        <taxon>Tracheophyta</taxon>
        <taxon>Spermatophyta</taxon>
        <taxon>Magnoliopsida</taxon>
        <taxon>eudicotyledons</taxon>
        <taxon>Gunneridae</taxon>
        <taxon>Pentapetalae</taxon>
        <taxon>rosids</taxon>
        <taxon>malvids</taxon>
        <taxon>Myrtales</taxon>
        <taxon>Melastomataceae</taxon>
        <taxon>Melastomatoideae</taxon>
        <taxon>Melastomateae</taxon>
        <taxon>Melastoma</taxon>
    </lineage>
</organism>
<protein>
    <submittedName>
        <fullName evidence="1">Uncharacterized protein</fullName>
    </submittedName>
</protein>